<reference evidence="1 2" key="1">
    <citation type="submission" date="2024-05" db="EMBL/GenBank/DDBJ databases">
        <authorList>
            <person name="Wallberg A."/>
        </authorList>
    </citation>
    <scope>NUCLEOTIDE SEQUENCE [LARGE SCALE GENOMIC DNA]</scope>
</reference>
<keyword evidence="2" id="KW-1185">Reference proteome</keyword>
<dbReference type="EMBL" id="CAXKWB010001663">
    <property type="protein sequence ID" value="CAL4065072.1"/>
    <property type="molecule type" value="Genomic_DNA"/>
</dbReference>
<name>A0AAV2PY00_MEGNR</name>
<gene>
    <name evidence="1" type="ORF">MNOR_LOCUS4530</name>
</gene>
<sequence length="227" mass="25607">VQLLFMGLLSKFSDNAQDNEYTTLAVKATNKDCSVLAGHIISCNGRLLLQSMHTYDSLPRMVISLPYENVLSNLSRHPPTLLYLDLTFDNISRGRIYIRLQPELDSFIKNLPALFTGENGSSILNATCCPGSNSTNLRFLIKKCIDDISSCKREAIPIQYGDVICIFDGYLLNNLSIYYEKSNTYDDRYVKIGHIESGLEVAKFCRELGRRNQEKITISECGLVLEM</sequence>
<dbReference type="Proteomes" id="UP001497623">
    <property type="component" value="Unassembled WGS sequence"/>
</dbReference>
<organism evidence="1 2">
    <name type="scientific">Meganyctiphanes norvegica</name>
    <name type="common">Northern krill</name>
    <name type="synonym">Thysanopoda norvegica</name>
    <dbReference type="NCBI Taxonomy" id="48144"/>
    <lineage>
        <taxon>Eukaryota</taxon>
        <taxon>Metazoa</taxon>
        <taxon>Ecdysozoa</taxon>
        <taxon>Arthropoda</taxon>
        <taxon>Crustacea</taxon>
        <taxon>Multicrustacea</taxon>
        <taxon>Malacostraca</taxon>
        <taxon>Eumalacostraca</taxon>
        <taxon>Eucarida</taxon>
        <taxon>Euphausiacea</taxon>
        <taxon>Euphausiidae</taxon>
        <taxon>Meganyctiphanes</taxon>
    </lineage>
</organism>
<protein>
    <submittedName>
        <fullName evidence="1">Uncharacterized protein</fullName>
    </submittedName>
</protein>
<evidence type="ECO:0000313" key="2">
    <source>
        <dbReference type="Proteomes" id="UP001497623"/>
    </source>
</evidence>
<feature type="non-terminal residue" evidence="1">
    <location>
        <position position="1"/>
    </location>
</feature>
<dbReference type="AlphaFoldDB" id="A0AAV2PY00"/>
<accession>A0AAV2PY00</accession>
<comment type="caution">
    <text evidence="1">The sequence shown here is derived from an EMBL/GenBank/DDBJ whole genome shotgun (WGS) entry which is preliminary data.</text>
</comment>
<evidence type="ECO:0000313" key="1">
    <source>
        <dbReference type="EMBL" id="CAL4065072.1"/>
    </source>
</evidence>
<proteinExistence type="predicted"/>